<evidence type="ECO:0000313" key="2">
    <source>
        <dbReference type="Proteomes" id="UP000494329"/>
    </source>
</evidence>
<keyword evidence="2" id="KW-1185">Reference proteome</keyword>
<evidence type="ECO:0000313" key="1">
    <source>
        <dbReference type="EMBL" id="CAB3767973.1"/>
    </source>
</evidence>
<dbReference type="AlphaFoldDB" id="A0A6J5EP79"/>
<gene>
    <name evidence="1" type="ORF">LMG29739_05205</name>
</gene>
<accession>A0A6J5EP79</accession>
<reference evidence="1 2" key="1">
    <citation type="submission" date="2020-04" db="EMBL/GenBank/DDBJ databases">
        <authorList>
            <person name="De Canck E."/>
        </authorList>
    </citation>
    <scope>NUCLEOTIDE SEQUENCE [LARGE SCALE GENOMIC DNA]</scope>
    <source>
        <strain evidence="1 2">LMG 29739</strain>
    </source>
</reference>
<name>A0A6J5EP79_9BURK</name>
<protein>
    <submittedName>
        <fullName evidence="1">Uncharacterized protein</fullName>
    </submittedName>
</protein>
<sequence length="210" mass="24270">MLQAPRNSHVQPPRTWEHMQKLTLCRPLLQQCCDEYGARHGIRIEIDSRHFTAAFFAWVDALAHNDDYRRRNPRDFFQFAYGVLLRDLLHEKAVRIVDDPLAHRVENPGGEPPSSDDIAHWWPAGYMLTYFCVGMLKRTVREECGITLEPSDALSQPAVWQSFRENLVEEPALAIAYFDKFMGIEPNWREPGFVVNRPGSARPLKSVRPV</sequence>
<dbReference type="RefSeq" id="WP_175114337.1">
    <property type="nucleotide sequence ID" value="NZ_CADIKF010000054.1"/>
</dbReference>
<organism evidence="1 2">
    <name type="scientific">Paraburkholderia solisilvae</name>
    <dbReference type="NCBI Taxonomy" id="624376"/>
    <lineage>
        <taxon>Bacteria</taxon>
        <taxon>Pseudomonadati</taxon>
        <taxon>Pseudomonadota</taxon>
        <taxon>Betaproteobacteria</taxon>
        <taxon>Burkholderiales</taxon>
        <taxon>Burkholderiaceae</taxon>
        <taxon>Paraburkholderia</taxon>
    </lineage>
</organism>
<dbReference type="EMBL" id="CADIKF010000054">
    <property type="protein sequence ID" value="CAB3767973.1"/>
    <property type="molecule type" value="Genomic_DNA"/>
</dbReference>
<proteinExistence type="predicted"/>
<dbReference type="Proteomes" id="UP000494329">
    <property type="component" value="Unassembled WGS sequence"/>
</dbReference>